<dbReference type="RefSeq" id="WP_257315347.1">
    <property type="nucleotide sequence ID" value="NZ_JANFDG010000011.1"/>
</dbReference>
<accession>A0ABV7DI16</accession>
<comment type="caution">
    <text evidence="2">The sequence shown here is derived from an EMBL/GenBank/DDBJ whole genome shotgun (WGS) entry which is preliminary data.</text>
</comment>
<dbReference type="Proteomes" id="UP001595377">
    <property type="component" value="Unassembled WGS sequence"/>
</dbReference>
<proteinExistence type="predicted"/>
<feature type="region of interest" description="Disordered" evidence="1">
    <location>
        <begin position="1"/>
        <end position="22"/>
    </location>
</feature>
<gene>
    <name evidence="2" type="ORF">ACFOHH_14300</name>
</gene>
<protein>
    <submittedName>
        <fullName evidence="2">Uncharacterized protein</fullName>
    </submittedName>
</protein>
<reference evidence="3" key="1">
    <citation type="journal article" date="2019" name="Int. J. Syst. Evol. Microbiol.">
        <title>The Global Catalogue of Microorganisms (GCM) 10K type strain sequencing project: providing services to taxonomists for standard genome sequencing and annotation.</title>
        <authorList>
            <consortium name="The Broad Institute Genomics Platform"/>
            <consortium name="The Broad Institute Genome Sequencing Center for Infectious Disease"/>
            <person name="Wu L."/>
            <person name="Ma J."/>
        </authorList>
    </citation>
    <scope>NUCLEOTIDE SEQUENCE [LARGE SCALE GENOMIC DNA]</scope>
    <source>
        <strain evidence="3">KCTC 52677</strain>
    </source>
</reference>
<evidence type="ECO:0000256" key="1">
    <source>
        <dbReference type="SAM" id="MobiDB-lite"/>
    </source>
</evidence>
<evidence type="ECO:0000313" key="2">
    <source>
        <dbReference type="EMBL" id="MFC3074278.1"/>
    </source>
</evidence>
<sequence length="72" mass="7502">MQSNPSCPSALPDADAGIAGDDEAERVRRLVAQMTETKRMLSGLLSDLATLGATMAVPEPREPVPRPAARGG</sequence>
<organism evidence="2 3">
    <name type="scientific">Shinella pollutisoli</name>
    <dbReference type="NCBI Taxonomy" id="2250594"/>
    <lineage>
        <taxon>Bacteria</taxon>
        <taxon>Pseudomonadati</taxon>
        <taxon>Pseudomonadota</taxon>
        <taxon>Alphaproteobacteria</taxon>
        <taxon>Hyphomicrobiales</taxon>
        <taxon>Rhizobiaceae</taxon>
        <taxon>Shinella</taxon>
    </lineage>
</organism>
<evidence type="ECO:0000313" key="3">
    <source>
        <dbReference type="Proteomes" id="UP001595377"/>
    </source>
</evidence>
<keyword evidence="3" id="KW-1185">Reference proteome</keyword>
<name>A0ABV7DI16_9HYPH</name>
<dbReference type="EMBL" id="JBHRSP010000023">
    <property type="protein sequence ID" value="MFC3074278.1"/>
    <property type="molecule type" value="Genomic_DNA"/>
</dbReference>